<protein>
    <submittedName>
        <fullName evidence="1">Major facilitator superfamily domain-containing protein</fullName>
    </submittedName>
</protein>
<name>A0AAD6G2J8_9EURO</name>
<evidence type="ECO:0000313" key="2">
    <source>
        <dbReference type="Proteomes" id="UP001213681"/>
    </source>
</evidence>
<organism evidence="1 2">
    <name type="scientific">Penicillium daleae</name>
    <dbReference type="NCBI Taxonomy" id="63821"/>
    <lineage>
        <taxon>Eukaryota</taxon>
        <taxon>Fungi</taxon>
        <taxon>Dikarya</taxon>
        <taxon>Ascomycota</taxon>
        <taxon>Pezizomycotina</taxon>
        <taxon>Eurotiomycetes</taxon>
        <taxon>Eurotiomycetidae</taxon>
        <taxon>Eurotiales</taxon>
        <taxon>Aspergillaceae</taxon>
        <taxon>Penicillium</taxon>
    </lineage>
</organism>
<reference evidence="1" key="1">
    <citation type="submission" date="2022-12" db="EMBL/GenBank/DDBJ databases">
        <authorList>
            <person name="Petersen C."/>
        </authorList>
    </citation>
    <scope>NUCLEOTIDE SEQUENCE</scope>
    <source>
        <strain evidence="1">IBT 16125</strain>
    </source>
</reference>
<comment type="caution">
    <text evidence="1">The sequence shown here is derived from an EMBL/GenBank/DDBJ whole genome shotgun (WGS) entry which is preliminary data.</text>
</comment>
<proteinExistence type="predicted"/>
<dbReference type="EMBL" id="JAPVEA010000006">
    <property type="protein sequence ID" value="KAJ5449650.1"/>
    <property type="molecule type" value="Genomic_DNA"/>
</dbReference>
<dbReference type="Proteomes" id="UP001213681">
    <property type="component" value="Unassembled WGS sequence"/>
</dbReference>
<dbReference type="RefSeq" id="XP_056765185.1">
    <property type="nucleotide sequence ID" value="XM_056909481.1"/>
</dbReference>
<dbReference type="AlphaFoldDB" id="A0AAD6G2J8"/>
<sequence length="142" mass="15406">MTHKSQTTALEEAPSVIMCENETTEKNPTMIQPGMDDALQMAIDGQDETWTEQEERRVLRKIDMVLVPLLFLGTVVGYADGQAYGFAALFGLVKDLKLFTPTLVDGQVVLDTTKYQLSSGISSLGGVVVSHPNKSPEGCANN</sequence>
<dbReference type="GeneID" id="81599724"/>
<evidence type="ECO:0000313" key="1">
    <source>
        <dbReference type="EMBL" id="KAJ5449650.1"/>
    </source>
</evidence>
<accession>A0AAD6G2J8</accession>
<gene>
    <name evidence="1" type="ORF">N7458_006099</name>
</gene>
<keyword evidence="2" id="KW-1185">Reference proteome</keyword>
<reference evidence="1" key="2">
    <citation type="journal article" date="2023" name="IMA Fungus">
        <title>Comparative genomic study of the Penicillium genus elucidates a diverse pangenome and 15 lateral gene transfer events.</title>
        <authorList>
            <person name="Petersen C."/>
            <person name="Sorensen T."/>
            <person name="Nielsen M.R."/>
            <person name="Sondergaard T.E."/>
            <person name="Sorensen J.L."/>
            <person name="Fitzpatrick D.A."/>
            <person name="Frisvad J.C."/>
            <person name="Nielsen K.L."/>
        </authorList>
    </citation>
    <scope>NUCLEOTIDE SEQUENCE</scope>
    <source>
        <strain evidence="1">IBT 16125</strain>
    </source>
</reference>